<dbReference type="InterPro" id="IPR027417">
    <property type="entry name" value="P-loop_NTPase"/>
</dbReference>
<dbReference type="Pfam" id="PF17867">
    <property type="entry name" value="AAA_lid_7"/>
    <property type="match status" value="2"/>
</dbReference>
<evidence type="ECO:0000256" key="4">
    <source>
        <dbReference type="ARBA" id="ARBA00017143"/>
    </source>
</evidence>
<keyword evidence="5" id="KW-0547">Nucleotide-binding</keyword>
<reference evidence="10 11" key="1">
    <citation type="journal article" date="2021" name="Elife">
        <title>Chloroplast acquisition without the gene transfer in kleptoplastic sea slugs, Plakobranchus ocellatus.</title>
        <authorList>
            <person name="Maeda T."/>
            <person name="Takahashi S."/>
            <person name="Yoshida T."/>
            <person name="Shimamura S."/>
            <person name="Takaki Y."/>
            <person name="Nagai Y."/>
            <person name="Toyoda A."/>
            <person name="Suzuki Y."/>
            <person name="Arimoto A."/>
            <person name="Ishii H."/>
            <person name="Satoh N."/>
            <person name="Nishiyama T."/>
            <person name="Hasebe M."/>
            <person name="Maruyama T."/>
            <person name="Minagawa J."/>
            <person name="Obokata J."/>
            <person name="Shigenobu S."/>
        </authorList>
    </citation>
    <scope>NUCLEOTIDE SEQUENCE [LARGE SCALE GENOMIC DNA]</scope>
</reference>
<dbReference type="EMBL" id="BMAT01008927">
    <property type="protein sequence ID" value="GFR95372.1"/>
    <property type="molecule type" value="Genomic_DNA"/>
</dbReference>
<keyword evidence="6" id="KW-0067">ATP-binding</keyword>
<dbReference type="GO" id="GO:0005654">
    <property type="term" value="C:nucleoplasm"/>
    <property type="evidence" value="ECO:0007669"/>
    <property type="project" value="UniProtKB-SubCell"/>
</dbReference>
<dbReference type="InterPro" id="IPR011704">
    <property type="entry name" value="ATPase_dyneun-rel_AAA"/>
</dbReference>
<dbReference type="Gene3D" id="3.40.50.300">
    <property type="entry name" value="P-loop containing nucleotide triphosphate hydrolases"/>
    <property type="match status" value="4"/>
</dbReference>
<evidence type="ECO:0000256" key="5">
    <source>
        <dbReference type="ARBA" id="ARBA00022741"/>
    </source>
</evidence>
<dbReference type="Proteomes" id="UP000762676">
    <property type="component" value="Unassembled WGS sequence"/>
</dbReference>
<feature type="non-terminal residue" evidence="10">
    <location>
        <position position="1"/>
    </location>
</feature>
<dbReference type="GO" id="GO:0005730">
    <property type="term" value="C:nucleolus"/>
    <property type="evidence" value="ECO:0007669"/>
    <property type="project" value="UniProtKB-SubCell"/>
</dbReference>
<evidence type="ECO:0000256" key="6">
    <source>
        <dbReference type="ARBA" id="ARBA00022840"/>
    </source>
</evidence>
<keyword evidence="11" id="KW-1185">Reference proteome</keyword>
<dbReference type="InterPro" id="IPR048617">
    <property type="entry name" value="MDN1_AAA_lid_4"/>
</dbReference>
<comment type="similarity">
    <text evidence="3">Belongs to the midasin family.</text>
</comment>
<dbReference type="FunFam" id="3.40.50.300:FF:000956">
    <property type="entry name" value="Midasin"/>
    <property type="match status" value="1"/>
</dbReference>
<dbReference type="FunFam" id="3.40.50.300:FF:000142">
    <property type="entry name" value="Midasin"/>
    <property type="match status" value="1"/>
</dbReference>
<dbReference type="GO" id="GO:0000027">
    <property type="term" value="P:ribosomal large subunit assembly"/>
    <property type="evidence" value="ECO:0007669"/>
    <property type="project" value="TreeGrafter"/>
</dbReference>
<keyword evidence="7" id="KW-0143">Chaperone</keyword>
<sequence length="1535" mass="172230">IWSQNDRQAILRLFTEIFMAGSCVYELTVCLGPLIMDVVSHLKTSILCDSHNQSYNMKKFAVILSGGFAVSPELRHFALDLIKTYTPLKPCLENLIKEPRSKKAKRDQISDLDWCQALFNYMTYIPEVADKLDMASLIDFLNHKDVSVRWYAASAISKYFGMSEEETYHFLKKYFTQQEQRSKSLRLSNSVLQASERAAKLQGLVQVEKHTCSKQSHTKHDVIEEDLHATVVSALLGTYCSTEIPGEFVWRAGVLTRAVASGQWVLLEDVDTAPMDVLSLLIGLAETGAITGAGGGSESYVQAAPGFQLFTTQRLISSSEGVHKERAGNSALLEKHCTVIYVEPLSRDELVQVITTKFPALGPVADKLLDIYFMLSAGKHDLGADGSTQDKVFSTGGRQISTRDLMTWCCRSSVNFDHRESSQGQKVFLEAVDCFVTCLPKMALRLKVAGAIGFKLNIPEDRSRYFLTEYKPTLRESATCLEIGRATVQRTKQMATGLSNFKPVDLKYLLLPLREEFEMLFCETFSRTQNEKFLSHLQTLFSKKRWKDLLALMEAPVKNALKKFESDSEKFAAWTKICKRIGELRCQIQDAENVLAFSFIEGTLVRALRSGDWVLLDEINLASPEMLECLSGLLESSSGSVVLTERGDAQPVKRNPEFRLFACMNPATDVGKKDLPVGIRNRFTEFYVEEMECSRDLATLVRDYLPGLSLGSRQISGIVNFYLNIKGEQSDKLTDGTGHKPHYSLRTLCRALRYCARNPCKSVPRSLFEGFCMSFLTAIDRASHPVVEGLILKHVLVTSSTKAVLGQKLPQPEHGHHLEVAGYWVATGEMRPEVPEHYIITSSVKRNLRDLARVVSAGNHPVLLQGETSVGKTSLILYLAQLTGNKCVRVNNHEHTDLQEYIGCYAADEHGKLVFKEGVLVEAMRKGHWVILDELNLAPTDVLEALNRLLDDNQELYIPETQEMVQAHPKFMLFATQNPPGLYGGRKILSRAFRNRFVELHFDEIPPSELETILHERCGIPLSYARKLVAVMLELQTRRRGSSIFFGKQGFMTLRDLFRWAQRYNCPEAGKGEKFYDWDQHLAEHGYMLLAGRVRKPEEEATILSVIQKHLKRTLHPEALFTVGPHTPEPLAAMLNLVTKQDVGEFRHIVWTYSMRRLAVLIGQAIRFKEPILLVGDTGIGKTTVCQLYAMIKGNQLYSVNCHMHTESADFLGGLRPVRTHENQESGSDQKLFEWKDGPLVLAMREGQMFLIDEISLADDSVLERLNSVLESDRMLLLAERVGGGDSEGEVEKLEASEGFQVFATMNPGGDFGKKELSPALRNRFTEIWCPQSRDRADLESIIEKNIRPEVHLLNTQDGTSGFGKAMMHFIDWFTATDVGKKTTVSIRDILSWVRFINICCCQNTAASESSSSMEVDNDSFRAAPDKTVLSPAVAYIHGACLVFIDSLGAGSSTFNLEGIVRSSRQMCLNFLCDQLANLCGDNLDLAECGLTLLHTTGKQTPVTLDETRLTIHPFSIARGNKWYQVFKLESKKLG</sequence>
<organism evidence="10 11">
    <name type="scientific">Elysia marginata</name>
    <dbReference type="NCBI Taxonomy" id="1093978"/>
    <lineage>
        <taxon>Eukaryota</taxon>
        <taxon>Metazoa</taxon>
        <taxon>Spiralia</taxon>
        <taxon>Lophotrochozoa</taxon>
        <taxon>Mollusca</taxon>
        <taxon>Gastropoda</taxon>
        <taxon>Heterobranchia</taxon>
        <taxon>Euthyneura</taxon>
        <taxon>Panpulmonata</taxon>
        <taxon>Sacoglossa</taxon>
        <taxon>Placobranchoidea</taxon>
        <taxon>Plakobranchidae</taxon>
        <taxon>Elysia</taxon>
    </lineage>
</organism>
<evidence type="ECO:0000259" key="9">
    <source>
        <dbReference type="SMART" id="SM00382"/>
    </source>
</evidence>
<dbReference type="SMART" id="SM00382">
    <property type="entry name" value="AAA"/>
    <property type="match status" value="2"/>
</dbReference>
<dbReference type="Pfam" id="PF21108">
    <property type="entry name" value="MDN1_4th"/>
    <property type="match status" value="1"/>
</dbReference>
<dbReference type="PANTHER" id="PTHR48103:SF2">
    <property type="entry name" value="MIDASIN"/>
    <property type="match status" value="1"/>
</dbReference>
<dbReference type="InterPro" id="IPR041190">
    <property type="entry name" value="Midasin_AAA_lid_5"/>
</dbReference>
<name>A0AAV4HD45_9GAST</name>
<dbReference type="Pfam" id="PF07728">
    <property type="entry name" value="AAA_5"/>
    <property type="match status" value="3"/>
</dbReference>
<accession>A0AAV4HD45</accession>
<evidence type="ECO:0000313" key="10">
    <source>
        <dbReference type="EMBL" id="GFR95372.1"/>
    </source>
</evidence>
<dbReference type="InterPro" id="IPR003593">
    <property type="entry name" value="AAA+_ATPase"/>
</dbReference>
<evidence type="ECO:0000256" key="8">
    <source>
        <dbReference type="ARBA" id="ARBA00023242"/>
    </source>
</evidence>
<dbReference type="SUPFAM" id="SSF52540">
    <property type="entry name" value="P-loop containing nucleoside triphosphate hydrolases"/>
    <property type="match status" value="4"/>
</dbReference>
<feature type="domain" description="AAA+ ATPase" evidence="9">
    <location>
        <begin position="858"/>
        <end position="1003"/>
    </location>
</feature>
<protein>
    <recommendedName>
        <fullName evidence="4">Midasin</fullName>
    </recommendedName>
</protein>
<comment type="subcellular location">
    <subcellularLocation>
        <location evidence="1">Nucleus</location>
        <location evidence="1">Nucleolus</location>
    </subcellularLocation>
    <subcellularLocation>
        <location evidence="2">Nucleus</location>
        <location evidence="2">Nucleoplasm</location>
    </subcellularLocation>
</comment>
<dbReference type="GO" id="GO:0000055">
    <property type="term" value="P:ribosomal large subunit export from nucleus"/>
    <property type="evidence" value="ECO:0007669"/>
    <property type="project" value="TreeGrafter"/>
</dbReference>
<feature type="domain" description="AAA+ ATPase" evidence="9">
    <location>
        <begin position="1168"/>
        <end position="1334"/>
    </location>
</feature>
<dbReference type="CDD" id="cd00009">
    <property type="entry name" value="AAA"/>
    <property type="match status" value="1"/>
</dbReference>
<dbReference type="GO" id="GO:0016887">
    <property type="term" value="F:ATP hydrolysis activity"/>
    <property type="evidence" value="ECO:0007669"/>
    <property type="project" value="InterPro"/>
</dbReference>
<keyword evidence="8" id="KW-0539">Nucleus</keyword>
<proteinExistence type="inferred from homology"/>
<dbReference type="PANTHER" id="PTHR48103">
    <property type="entry name" value="MIDASIN-RELATED"/>
    <property type="match status" value="1"/>
</dbReference>
<evidence type="ECO:0000256" key="2">
    <source>
        <dbReference type="ARBA" id="ARBA00004642"/>
    </source>
</evidence>
<evidence type="ECO:0000256" key="1">
    <source>
        <dbReference type="ARBA" id="ARBA00004604"/>
    </source>
</evidence>
<evidence type="ECO:0000313" key="11">
    <source>
        <dbReference type="Proteomes" id="UP000762676"/>
    </source>
</evidence>
<dbReference type="GO" id="GO:0030687">
    <property type="term" value="C:preribosome, large subunit precursor"/>
    <property type="evidence" value="ECO:0007669"/>
    <property type="project" value="TreeGrafter"/>
</dbReference>
<evidence type="ECO:0000256" key="3">
    <source>
        <dbReference type="ARBA" id="ARBA00007188"/>
    </source>
</evidence>
<dbReference type="GO" id="GO:0005524">
    <property type="term" value="F:ATP binding"/>
    <property type="evidence" value="ECO:0007669"/>
    <property type="project" value="UniProtKB-KW"/>
</dbReference>
<comment type="caution">
    <text evidence="10">The sequence shown here is derived from an EMBL/GenBank/DDBJ whole genome shotgun (WGS) entry which is preliminary data.</text>
</comment>
<evidence type="ECO:0000256" key="7">
    <source>
        <dbReference type="ARBA" id="ARBA00023186"/>
    </source>
</evidence>
<dbReference type="InterPro" id="IPR040848">
    <property type="entry name" value="AAA_lid_7"/>
</dbReference>
<gene>
    <name evidence="10" type="ORF">ElyMa_004426800</name>
</gene>
<dbReference type="Pfam" id="PF17865">
    <property type="entry name" value="AAA_lid_5"/>
    <property type="match status" value="1"/>
</dbReference>